<proteinExistence type="predicted"/>
<accession>A0A3G8JE41</accession>
<evidence type="ECO:0000313" key="2">
    <source>
        <dbReference type="Proteomes" id="UP000271469"/>
    </source>
</evidence>
<dbReference type="AlphaFoldDB" id="A0A3G8JE41"/>
<dbReference type="Proteomes" id="UP000271469">
    <property type="component" value="Chromosome"/>
</dbReference>
<gene>
    <name evidence="1" type="ORF">D7316_00036</name>
</gene>
<reference evidence="1 2" key="1">
    <citation type="submission" date="2018-11" db="EMBL/GenBank/DDBJ databases">
        <title>Gordonia insulae sp. nov., isolated from an island soil.</title>
        <authorList>
            <person name="Kim Y.S."/>
            <person name="Kim S.B."/>
        </authorList>
    </citation>
    <scope>NUCLEOTIDE SEQUENCE [LARGE SCALE GENOMIC DNA]</scope>
    <source>
        <strain evidence="1 2">MMS17-SY073</strain>
    </source>
</reference>
<evidence type="ECO:0000313" key="1">
    <source>
        <dbReference type="EMBL" id="AZG43471.1"/>
    </source>
</evidence>
<keyword evidence="2" id="KW-1185">Reference proteome</keyword>
<sequence>MSRRGYTLRWTCAHEGCREQYYSVVDYKADYQAAWKRQSEKPWRCLRHDGRGDVLSPTNTCVRTEVPMTVMYHRQFWDRHGFVHGPGFKAWADDFPEGATLIVTAEVVLPAAGDVRDGGQS</sequence>
<dbReference type="EMBL" id="CP033972">
    <property type="protein sequence ID" value="AZG43471.1"/>
    <property type="molecule type" value="Genomic_DNA"/>
</dbReference>
<protein>
    <submittedName>
        <fullName evidence="1">Uncharacterized protein</fullName>
    </submittedName>
</protein>
<name>A0A3G8JE41_9ACTN</name>
<dbReference type="KEGG" id="gom:D7316_00036"/>
<organism evidence="1 2">
    <name type="scientific">Gordonia insulae</name>
    <dbReference type="NCBI Taxonomy" id="2420509"/>
    <lineage>
        <taxon>Bacteria</taxon>
        <taxon>Bacillati</taxon>
        <taxon>Actinomycetota</taxon>
        <taxon>Actinomycetes</taxon>
        <taxon>Mycobacteriales</taxon>
        <taxon>Gordoniaceae</taxon>
        <taxon>Gordonia</taxon>
    </lineage>
</organism>